<accession>A0A8J3E224</accession>
<dbReference type="PANTHER" id="PTHR36573:SF1">
    <property type="entry name" value="INTERMEMBRANE PHOSPHOLIPID TRANSPORT SYSTEM BINDING PROTEIN MLAC"/>
    <property type="match status" value="1"/>
</dbReference>
<dbReference type="InterPro" id="IPR042245">
    <property type="entry name" value="Tgt2/MlaC_sf"/>
</dbReference>
<comment type="caution">
    <text evidence="2">The sequence shown here is derived from an EMBL/GenBank/DDBJ whole genome shotgun (WGS) entry which is preliminary data.</text>
</comment>
<dbReference type="PANTHER" id="PTHR36573">
    <property type="entry name" value="INTERMEMBRANE PHOSPHOLIPID TRANSPORT SYSTEM BINDING PROTEIN MLAC"/>
    <property type="match status" value="1"/>
</dbReference>
<proteinExistence type="predicted"/>
<dbReference type="AlphaFoldDB" id="A0A8J3E224"/>
<reference evidence="2" key="2">
    <citation type="submission" date="2020-09" db="EMBL/GenBank/DDBJ databases">
        <authorList>
            <person name="Sun Q."/>
            <person name="Zhou Y."/>
        </authorList>
    </citation>
    <scope>NUCLEOTIDE SEQUENCE</scope>
    <source>
        <strain evidence="2">CGMCC 1.15725</strain>
    </source>
</reference>
<dbReference type="Proteomes" id="UP000646365">
    <property type="component" value="Unassembled WGS sequence"/>
</dbReference>
<evidence type="ECO:0000256" key="1">
    <source>
        <dbReference type="SAM" id="SignalP"/>
    </source>
</evidence>
<dbReference type="Gene3D" id="3.10.450.710">
    <property type="entry name" value="Tgt2/MlaC"/>
    <property type="match status" value="1"/>
</dbReference>
<dbReference type="NCBIfam" id="TIGR03481">
    <property type="entry name" value="HpnM"/>
    <property type="match status" value="1"/>
</dbReference>
<sequence length="204" mass="22407">MKSIVRTGFTLGFILLFGLGLVAGRAEAAAGPSDQIRSFYDVLLSNMKNAAALGVKGRYAKLEPVVTSTFDIPFMSRLSVGPTWNQLTPDKKKELAQAFGRYITATYALQFDGYSGEQLNVLSEQPVKHATLVRTQIVKSDGEPISINYVMHDNDIAWQIRDIYLTGTISQLATRRSEFSSILKTGGIDKLISVLTEKADALQK</sequence>
<evidence type="ECO:0000313" key="3">
    <source>
        <dbReference type="Proteomes" id="UP000646365"/>
    </source>
</evidence>
<dbReference type="RefSeq" id="WP_189043236.1">
    <property type="nucleotide sequence ID" value="NZ_BMJQ01000002.1"/>
</dbReference>
<evidence type="ECO:0000313" key="2">
    <source>
        <dbReference type="EMBL" id="GGF07060.1"/>
    </source>
</evidence>
<evidence type="ECO:0008006" key="4">
    <source>
        <dbReference type="Google" id="ProtNLM"/>
    </source>
</evidence>
<dbReference type="Pfam" id="PF05494">
    <property type="entry name" value="MlaC"/>
    <property type="match status" value="1"/>
</dbReference>
<organism evidence="2 3">
    <name type="scientific">Aliidongia dinghuensis</name>
    <dbReference type="NCBI Taxonomy" id="1867774"/>
    <lineage>
        <taxon>Bacteria</taxon>
        <taxon>Pseudomonadati</taxon>
        <taxon>Pseudomonadota</taxon>
        <taxon>Alphaproteobacteria</taxon>
        <taxon>Rhodospirillales</taxon>
        <taxon>Dongiaceae</taxon>
        <taxon>Aliidongia</taxon>
    </lineage>
</organism>
<keyword evidence="1" id="KW-0732">Signal</keyword>
<gene>
    <name evidence="2" type="ORF">GCM10011611_10670</name>
</gene>
<dbReference type="EMBL" id="BMJQ01000002">
    <property type="protein sequence ID" value="GGF07060.1"/>
    <property type="molecule type" value="Genomic_DNA"/>
</dbReference>
<feature type="chain" id="PRO_5035250675" description="Phospholipid transport system substrate-binding protein" evidence="1">
    <location>
        <begin position="29"/>
        <end position="204"/>
    </location>
</feature>
<reference evidence="2" key="1">
    <citation type="journal article" date="2014" name="Int. J. Syst. Evol. Microbiol.">
        <title>Complete genome sequence of Corynebacterium casei LMG S-19264T (=DSM 44701T), isolated from a smear-ripened cheese.</title>
        <authorList>
            <consortium name="US DOE Joint Genome Institute (JGI-PGF)"/>
            <person name="Walter F."/>
            <person name="Albersmeier A."/>
            <person name="Kalinowski J."/>
            <person name="Ruckert C."/>
        </authorList>
    </citation>
    <scope>NUCLEOTIDE SEQUENCE</scope>
    <source>
        <strain evidence="2">CGMCC 1.15725</strain>
    </source>
</reference>
<dbReference type="InterPro" id="IPR008869">
    <property type="entry name" value="MlaC/ttg2D"/>
</dbReference>
<dbReference type="InterPro" id="IPR017842">
    <property type="entry name" value="Hopanoid_biosyn-assoc_HpnM"/>
</dbReference>
<keyword evidence="3" id="KW-1185">Reference proteome</keyword>
<protein>
    <recommendedName>
        <fullName evidence="4">Phospholipid transport system substrate-binding protein</fullName>
    </recommendedName>
</protein>
<name>A0A8J3E224_9PROT</name>
<feature type="signal peptide" evidence="1">
    <location>
        <begin position="1"/>
        <end position="28"/>
    </location>
</feature>